<accession>A0A0E2DAA2</accession>
<gene>
    <name evidence="2" type="ORF">LEP1GSC105_4938</name>
</gene>
<dbReference type="AlphaFoldDB" id="A0A0E2DAA2"/>
<name>A0A0E2DAA2_LEPIR</name>
<comment type="caution">
    <text evidence="2">The sequence shown here is derived from an EMBL/GenBank/DDBJ whole genome shotgun (WGS) entry which is preliminary data.</text>
</comment>
<dbReference type="EMBL" id="AHNR02000007">
    <property type="protein sequence ID" value="EKR57023.1"/>
    <property type="molecule type" value="Genomic_DNA"/>
</dbReference>
<evidence type="ECO:0000256" key="1">
    <source>
        <dbReference type="SAM" id="SignalP"/>
    </source>
</evidence>
<dbReference type="Proteomes" id="UP000001340">
    <property type="component" value="Unassembled WGS sequence"/>
</dbReference>
<protein>
    <submittedName>
        <fullName evidence="2">Uncharacterized protein</fullName>
    </submittedName>
</protein>
<reference evidence="2 3" key="1">
    <citation type="submission" date="2012-10" db="EMBL/GenBank/DDBJ databases">
        <authorList>
            <person name="Harkins D.M."/>
            <person name="Durkin A.S."/>
            <person name="Brinkac L.M."/>
            <person name="Haft D.H."/>
            <person name="Selengut J.D."/>
            <person name="Sanka R."/>
            <person name="DePew J."/>
            <person name="Purushe J."/>
            <person name="Chanthongthip A."/>
            <person name="Lattana O."/>
            <person name="Phetsouvanh R."/>
            <person name="Newton P.N."/>
            <person name="Vinetz J.M."/>
            <person name="Sutton G.G."/>
            <person name="Nierman W.C."/>
            <person name="Fouts D.E."/>
        </authorList>
    </citation>
    <scope>NUCLEOTIDE SEQUENCE [LARGE SCALE GENOMIC DNA]</scope>
    <source>
        <strain evidence="2 3">UI 12758</strain>
    </source>
</reference>
<keyword evidence="1" id="KW-0732">Signal</keyword>
<evidence type="ECO:0000313" key="3">
    <source>
        <dbReference type="Proteomes" id="UP000001340"/>
    </source>
</evidence>
<proteinExistence type="predicted"/>
<dbReference type="RefSeq" id="WP_002122521.1">
    <property type="nucleotide sequence ID" value="NZ_AHNR02000007.1"/>
</dbReference>
<sequence>MKVQHLLFVILCFVFSNVLFAQADPYPVKDCIGKDGNPELYKIPKMKEGDVLSGIWYDSFAGTPGDSVAWASSFFKHPKIESNYSPTKPKDFGKLKEWAKETCGYDNPYGVQYNEQGSACFDLSKNKGIGEVVLSPITLELKHFYFSPAYIKQNRSIEDKFKLYSFPKKVRFYFLIPEELTGGARGGKEFKNLKLIASQESEIPFQAGYLKVPVQAYDKIRSQFKVDRKKIYHENIIVATEILEIYESKGIPGEISRTCVQEVSNTLGEKYYQTELMKP</sequence>
<feature type="chain" id="PRO_5002393373" evidence="1">
    <location>
        <begin position="22"/>
        <end position="279"/>
    </location>
</feature>
<evidence type="ECO:0000313" key="2">
    <source>
        <dbReference type="EMBL" id="EKR57023.1"/>
    </source>
</evidence>
<feature type="signal peptide" evidence="1">
    <location>
        <begin position="1"/>
        <end position="21"/>
    </location>
</feature>
<organism evidence="2 3">
    <name type="scientific">Leptospira interrogans str. UI 12758</name>
    <dbReference type="NCBI Taxonomy" id="1049938"/>
    <lineage>
        <taxon>Bacteria</taxon>
        <taxon>Pseudomonadati</taxon>
        <taxon>Spirochaetota</taxon>
        <taxon>Spirochaetia</taxon>
        <taxon>Leptospirales</taxon>
        <taxon>Leptospiraceae</taxon>
        <taxon>Leptospira</taxon>
    </lineage>
</organism>